<evidence type="ECO:0000313" key="3">
    <source>
        <dbReference type="Proteomes" id="UP001648503"/>
    </source>
</evidence>
<dbReference type="PANTHER" id="PTHR37984">
    <property type="entry name" value="PROTEIN CBG26694"/>
    <property type="match status" value="1"/>
</dbReference>
<feature type="domain" description="Integrase catalytic" evidence="1">
    <location>
        <begin position="31"/>
        <end position="193"/>
    </location>
</feature>
<evidence type="ECO:0000313" key="2">
    <source>
        <dbReference type="EMBL" id="KAH6596572.1"/>
    </source>
</evidence>
<dbReference type="InterPro" id="IPR001584">
    <property type="entry name" value="Integrase_cat-core"/>
</dbReference>
<dbReference type="EMBL" id="JAFCIX010000209">
    <property type="protein sequence ID" value="KAH6596572.1"/>
    <property type="molecule type" value="Genomic_DNA"/>
</dbReference>
<gene>
    <name evidence="2" type="ORF">BASA50_005035</name>
</gene>
<comment type="caution">
    <text evidence="2">The sequence shown here is derived from an EMBL/GenBank/DDBJ whole genome shotgun (WGS) entry which is preliminary data.</text>
</comment>
<sequence>MKADLRNYISRCPQCQLDQSASRIHAPLPIRPVPPVALPFERWGIDFYGPMVETKSGNKYLITCIDYATRWVLAKPVKDMTESAVAAFLYELMMTYGAPFEIISDRGKSFLAEGIDLFERENKIRHFATTPYHPQTNGMVERMHAMLGHGLTTLGNGKRDRWDEYLPQVLLALRTRTHAVTGYSPFFLLFGINPRLPYDETPPQSSMAPLDEIERMEETSEFIARNLDEVGQARSAANVRTKAQAEAMRKRNGFDQDTPDYFFKVGDMVKLKHHERLKLEFKWKGPYHVVDVGHPGTYWLMTPQGLRFPNAINQSDLAPWLAPVIDNADFFYDGTPSRSIMPQT</sequence>
<dbReference type="SUPFAM" id="SSF53098">
    <property type="entry name" value="Ribonuclease H-like"/>
    <property type="match status" value="1"/>
</dbReference>
<organism evidence="2 3">
    <name type="scientific">Batrachochytrium salamandrivorans</name>
    <dbReference type="NCBI Taxonomy" id="1357716"/>
    <lineage>
        <taxon>Eukaryota</taxon>
        <taxon>Fungi</taxon>
        <taxon>Fungi incertae sedis</taxon>
        <taxon>Chytridiomycota</taxon>
        <taxon>Chytridiomycota incertae sedis</taxon>
        <taxon>Chytridiomycetes</taxon>
        <taxon>Rhizophydiales</taxon>
        <taxon>Rhizophydiales incertae sedis</taxon>
        <taxon>Batrachochytrium</taxon>
    </lineage>
</organism>
<reference evidence="2 3" key="1">
    <citation type="submission" date="2021-02" db="EMBL/GenBank/DDBJ databases">
        <title>Variation within the Batrachochytrium salamandrivorans European outbreak.</title>
        <authorList>
            <person name="Kelly M."/>
            <person name="Pasmans F."/>
            <person name="Shea T.P."/>
            <person name="Munoz J.F."/>
            <person name="Carranza S."/>
            <person name="Cuomo C.A."/>
            <person name="Martel A."/>
        </authorList>
    </citation>
    <scope>NUCLEOTIDE SEQUENCE [LARGE SCALE GENOMIC DNA]</scope>
    <source>
        <strain evidence="2 3">AMFP18/2</strain>
    </source>
</reference>
<dbReference type="Pfam" id="PF00665">
    <property type="entry name" value="rve"/>
    <property type="match status" value="1"/>
</dbReference>
<dbReference type="InterPro" id="IPR036397">
    <property type="entry name" value="RNaseH_sf"/>
</dbReference>
<dbReference type="InterPro" id="IPR012337">
    <property type="entry name" value="RNaseH-like_sf"/>
</dbReference>
<evidence type="ECO:0000259" key="1">
    <source>
        <dbReference type="PROSITE" id="PS50994"/>
    </source>
</evidence>
<accession>A0ABQ8FDV0</accession>
<dbReference type="PANTHER" id="PTHR37984:SF5">
    <property type="entry name" value="PROTEIN NYNRIN-LIKE"/>
    <property type="match status" value="1"/>
</dbReference>
<proteinExistence type="predicted"/>
<dbReference type="Proteomes" id="UP001648503">
    <property type="component" value="Unassembled WGS sequence"/>
</dbReference>
<dbReference type="PROSITE" id="PS50994">
    <property type="entry name" value="INTEGRASE"/>
    <property type="match status" value="1"/>
</dbReference>
<protein>
    <recommendedName>
        <fullName evidence="1">Integrase catalytic domain-containing protein</fullName>
    </recommendedName>
</protein>
<dbReference type="Gene3D" id="3.30.420.10">
    <property type="entry name" value="Ribonuclease H-like superfamily/Ribonuclease H"/>
    <property type="match status" value="1"/>
</dbReference>
<name>A0ABQ8FDV0_9FUNG</name>
<dbReference type="InterPro" id="IPR050951">
    <property type="entry name" value="Retrovirus_Pol_polyprotein"/>
</dbReference>
<keyword evidence="3" id="KW-1185">Reference proteome</keyword>